<dbReference type="EMBL" id="FTNK01000004">
    <property type="protein sequence ID" value="SIQ82529.1"/>
    <property type="molecule type" value="Genomic_DNA"/>
</dbReference>
<dbReference type="Proteomes" id="UP000186666">
    <property type="component" value="Unassembled WGS sequence"/>
</dbReference>
<evidence type="ECO:0000313" key="1">
    <source>
        <dbReference type="EMBL" id="SIQ82529.1"/>
    </source>
</evidence>
<gene>
    <name evidence="1" type="ORF">SAMN05421578_104229</name>
</gene>
<name>A0ABY1JW34_9BACL</name>
<dbReference type="RefSeq" id="WP_244555913.1">
    <property type="nucleotide sequence ID" value="NZ_FTNK01000004.1"/>
</dbReference>
<organism evidence="1 2">
    <name type="scientific">Paenibacillus macquariensis</name>
    <dbReference type="NCBI Taxonomy" id="948756"/>
    <lineage>
        <taxon>Bacteria</taxon>
        <taxon>Bacillati</taxon>
        <taxon>Bacillota</taxon>
        <taxon>Bacilli</taxon>
        <taxon>Bacillales</taxon>
        <taxon>Paenibacillaceae</taxon>
        <taxon>Paenibacillus</taxon>
    </lineage>
</organism>
<sequence>MKIAFYSVTYGTCVGQLRGELLPLEELAETWKFPYDLILYCAFYLKVKVEKHLDDLIAGIIL</sequence>
<evidence type="ECO:0000313" key="2">
    <source>
        <dbReference type="Proteomes" id="UP000186666"/>
    </source>
</evidence>
<protein>
    <submittedName>
        <fullName evidence="1">Uncharacterized protein</fullName>
    </submittedName>
</protein>
<reference evidence="1 2" key="1">
    <citation type="submission" date="2017-01" db="EMBL/GenBank/DDBJ databases">
        <authorList>
            <person name="Varghese N."/>
            <person name="Submissions S."/>
        </authorList>
    </citation>
    <scope>NUCLEOTIDE SEQUENCE [LARGE SCALE GENOMIC DNA]</scope>
    <source>
        <strain evidence="1 2">ATCC 23464</strain>
    </source>
</reference>
<keyword evidence="2" id="KW-1185">Reference proteome</keyword>
<proteinExistence type="predicted"/>
<accession>A0ABY1JW34</accession>
<comment type="caution">
    <text evidence="1">The sequence shown here is derived from an EMBL/GenBank/DDBJ whole genome shotgun (WGS) entry which is preliminary data.</text>
</comment>